<name>A0AAV9T883_9PEZI</name>
<reference evidence="2 3" key="1">
    <citation type="submission" date="2023-04" db="EMBL/GenBank/DDBJ databases">
        <title>Colletotrichum tabacum stain YC1 causing leaf anthracnose on Nicotiana tabacum(L.) cv.</title>
        <authorList>
            <person name="Ji Z."/>
            <person name="Wang M."/>
            <person name="Zhang J."/>
            <person name="Wang N."/>
            <person name="Zhou Z."/>
        </authorList>
    </citation>
    <scope>NUCLEOTIDE SEQUENCE [LARGE SCALE GENOMIC DNA]</scope>
    <source>
        <strain evidence="2 3">YC1</strain>
    </source>
</reference>
<proteinExistence type="predicted"/>
<dbReference type="InterPro" id="IPR000209">
    <property type="entry name" value="Peptidase_S8/S53_dom"/>
</dbReference>
<comment type="caution">
    <text evidence="2">The sequence shown here is derived from an EMBL/GenBank/DDBJ whole genome shotgun (WGS) entry which is preliminary data.</text>
</comment>
<dbReference type="GO" id="GO:0006508">
    <property type="term" value="P:proteolysis"/>
    <property type="evidence" value="ECO:0007669"/>
    <property type="project" value="InterPro"/>
</dbReference>
<evidence type="ECO:0000313" key="3">
    <source>
        <dbReference type="Proteomes" id="UP001327957"/>
    </source>
</evidence>
<gene>
    <name evidence="2" type="ORF">QIS74_08179</name>
</gene>
<organism evidence="2 3">
    <name type="scientific">Colletotrichum tabaci</name>
    <dbReference type="NCBI Taxonomy" id="1209068"/>
    <lineage>
        <taxon>Eukaryota</taxon>
        <taxon>Fungi</taxon>
        <taxon>Dikarya</taxon>
        <taxon>Ascomycota</taxon>
        <taxon>Pezizomycotina</taxon>
        <taxon>Sordariomycetes</taxon>
        <taxon>Hypocreomycetidae</taxon>
        <taxon>Glomerellales</taxon>
        <taxon>Glomerellaceae</taxon>
        <taxon>Colletotrichum</taxon>
        <taxon>Colletotrichum destructivum species complex</taxon>
    </lineage>
</organism>
<dbReference type="InterPro" id="IPR036852">
    <property type="entry name" value="Peptidase_S8/S53_dom_sf"/>
</dbReference>
<accession>A0AAV9T883</accession>
<dbReference type="Pfam" id="PF00082">
    <property type="entry name" value="Peptidase_S8"/>
    <property type="match status" value="1"/>
</dbReference>
<dbReference type="Proteomes" id="UP001327957">
    <property type="component" value="Unassembled WGS sequence"/>
</dbReference>
<dbReference type="EMBL" id="JASAOK010000043">
    <property type="protein sequence ID" value="KAK6215160.1"/>
    <property type="molecule type" value="Genomic_DNA"/>
</dbReference>
<dbReference type="SUPFAM" id="SSF52743">
    <property type="entry name" value="Subtilisin-like"/>
    <property type="match status" value="1"/>
</dbReference>
<dbReference type="CDD" id="cd00306">
    <property type="entry name" value="Peptidases_S8_S53"/>
    <property type="match status" value="1"/>
</dbReference>
<dbReference type="Gene3D" id="3.40.50.200">
    <property type="entry name" value="Peptidase S8/S53 domain"/>
    <property type="match status" value="1"/>
</dbReference>
<dbReference type="AlphaFoldDB" id="A0AAV9T883"/>
<evidence type="ECO:0000259" key="1">
    <source>
        <dbReference type="Pfam" id="PF00082"/>
    </source>
</evidence>
<evidence type="ECO:0000313" key="2">
    <source>
        <dbReference type="EMBL" id="KAK6215160.1"/>
    </source>
</evidence>
<protein>
    <recommendedName>
        <fullName evidence="1">Peptidase S8/S53 domain-containing protein</fullName>
    </recommendedName>
</protein>
<feature type="domain" description="Peptidase S8/S53" evidence="1">
    <location>
        <begin position="115"/>
        <end position="270"/>
    </location>
</feature>
<keyword evidence="3" id="KW-1185">Reference proteome</keyword>
<sequence length="323" mass="35653">MKADAYEQCQLLLAVYPAVVDALPLISTPPSSSPEDERLYLDTLPLDNLKTELRDEIKKIGINFKLENAHRYFTTQDVDSERRDDSLDDALNALDLILHLFESLVGETILHDNNVKAIEHATTVWDADIVTMSFGFESRVDAIANVIHRVVGDRRHNKRDIIFFAAANNNGLNSSEMYPASDPHVISVRGTDYEGAFVPTYSPNPWSHKEGLTLFGTLAKDVPCDSSGDGGSVKSGCSIAAPILAGIAATVIQYVAYTSADDPDTQRLIRTRDGIQAVMRGMGESANGERQRVYVAPWKFFKRNTTQRIALVTNALAELQPSR</sequence>
<dbReference type="GO" id="GO:0004252">
    <property type="term" value="F:serine-type endopeptidase activity"/>
    <property type="evidence" value="ECO:0007669"/>
    <property type="project" value="InterPro"/>
</dbReference>